<feature type="compositionally biased region" description="Basic and acidic residues" evidence="1">
    <location>
        <begin position="11"/>
        <end position="22"/>
    </location>
</feature>
<evidence type="ECO:0000256" key="2">
    <source>
        <dbReference type="SAM" id="Phobius"/>
    </source>
</evidence>
<evidence type="ECO:0008006" key="5">
    <source>
        <dbReference type="Google" id="ProtNLM"/>
    </source>
</evidence>
<gene>
    <name evidence="3" type="ORF">AK88_00939</name>
</gene>
<feature type="region of interest" description="Disordered" evidence="1">
    <location>
        <begin position="123"/>
        <end position="150"/>
    </location>
</feature>
<dbReference type="RefSeq" id="XP_012334006.1">
    <property type="nucleotide sequence ID" value="XM_012478583.1"/>
</dbReference>
<organism evidence="3 4">
    <name type="scientific">Plasmodium fragile</name>
    <dbReference type="NCBI Taxonomy" id="5857"/>
    <lineage>
        <taxon>Eukaryota</taxon>
        <taxon>Sar</taxon>
        <taxon>Alveolata</taxon>
        <taxon>Apicomplexa</taxon>
        <taxon>Aconoidasida</taxon>
        <taxon>Haemosporida</taxon>
        <taxon>Plasmodiidae</taxon>
        <taxon>Plasmodium</taxon>
        <taxon>Plasmodium (Plasmodium)</taxon>
    </lineage>
</organism>
<dbReference type="OrthoDB" id="387532at2759"/>
<keyword evidence="2" id="KW-1133">Transmembrane helix</keyword>
<keyword evidence="2" id="KW-0472">Membrane</keyword>
<dbReference type="AlphaFoldDB" id="A0A0D9QTZ1"/>
<name>A0A0D9QTZ1_PLAFR</name>
<reference evidence="3 4" key="1">
    <citation type="submission" date="2014-03" db="EMBL/GenBank/DDBJ databases">
        <title>The Genome Sequence of Plasmodium fragile nilgiri.</title>
        <authorList>
            <consortium name="The Broad Institute Genomics Platform"/>
            <consortium name="The Broad Institute Genome Sequencing Center for Infectious Disease"/>
            <person name="Neafsey D."/>
            <person name="Duraisingh M."/>
            <person name="Young S.K."/>
            <person name="Zeng Q."/>
            <person name="Gargeya S."/>
            <person name="Abouelleil A."/>
            <person name="Alvarado L."/>
            <person name="Chapman S.B."/>
            <person name="Gainer-Dewar J."/>
            <person name="Goldberg J."/>
            <person name="Griggs A."/>
            <person name="Gujja S."/>
            <person name="Hansen M."/>
            <person name="Howarth C."/>
            <person name="Imamovic A."/>
            <person name="Larimer J."/>
            <person name="Pearson M."/>
            <person name="Poon T.W."/>
            <person name="Priest M."/>
            <person name="Roberts A."/>
            <person name="Saif S."/>
            <person name="Shea T."/>
            <person name="Sykes S."/>
            <person name="Wortman J."/>
            <person name="Nusbaum C."/>
            <person name="Birren B."/>
        </authorList>
    </citation>
    <scope>NUCLEOTIDE SEQUENCE [LARGE SCALE GENOMIC DNA]</scope>
    <source>
        <strain evidence="4">nilgiri</strain>
    </source>
</reference>
<keyword evidence="2" id="KW-0812">Transmembrane</keyword>
<accession>A0A0D9QTZ1</accession>
<dbReference type="EMBL" id="KQ001651">
    <property type="protein sequence ID" value="KJP89496.1"/>
    <property type="molecule type" value="Genomic_DNA"/>
</dbReference>
<dbReference type="Proteomes" id="UP000054561">
    <property type="component" value="Unassembled WGS sequence"/>
</dbReference>
<dbReference type="GeneID" id="24266253"/>
<feature type="transmembrane region" description="Helical" evidence="2">
    <location>
        <begin position="317"/>
        <end position="338"/>
    </location>
</feature>
<proteinExistence type="predicted"/>
<feature type="region of interest" description="Disordered" evidence="1">
    <location>
        <begin position="1"/>
        <end position="22"/>
    </location>
</feature>
<dbReference type="VEuPathDB" id="PlasmoDB:AK88_00939"/>
<evidence type="ECO:0000313" key="3">
    <source>
        <dbReference type="EMBL" id="KJP89496.1"/>
    </source>
</evidence>
<keyword evidence="4" id="KW-1185">Reference proteome</keyword>
<sequence length="384" mass="43423">FALSSIYPDNHINKHDLNSKPEAQRAQYAPSQRNRRSPTELDQKYAALKYARQKYANTNNTIKKWADQKNTGQECASAQISAESVHIKRVPSNTLDNCMEPQNTCSYKETKNIKKEDARTNVVQKRKKQPSASCRVDESNGRQASSTLHDSEKALLIKPQRPVETTLKSAEETLLDHKLITESKLLHNVKKVSLDKEQMRKENAINVLRKNLVSNPPIRKFMLKELEDTLLGNALNTGCILDVLNKNKSKVGECVVDAAKEALGSFSGFTSLLSSVFSAAKCTLNNAIHTTAVVTNSVFQGANIASSYGTLYGVLQALFPSLIAVGVMTLIYIIILYLNNKGKLEWFHVYKRRFIKNIKKKYNEFRMSRRKKKKKKKVVNKLYI</sequence>
<protein>
    <recommendedName>
        <fullName evidence="5">Stevor</fullName>
    </recommendedName>
</protein>
<feature type="non-terminal residue" evidence="3">
    <location>
        <position position="1"/>
    </location>
</feature>
<evidence type="ECO:0000256" key="1">
    <source>
        <dbReference type="SAM" id="MobiDB-lite"/>
    </source>
</evidence>
<evidence type="ECO:0000313" key="4">
    <source>
        <dbReference type="Proteomes" id="UP000054561"/>
    </source>
</evidence>